<reference evidence="2 3" key="1">
    <citation type="journal article" date="2013" name="BMC Genomics">
        <title>The genome and transcriptome of the pine saprophyte Ophiostoma piceae, and a comparison with the bark beetle-associated pine pathogen Grosmannia clavigera.</title>
        <authorList>
            <person name="Haridas S."/>
            <person name="Wang Y."/>
            <person name="Lim L."/>
            <person name="Massoumi Alamouti S."/>
            <person name="Jackman S."/>
            <person name="Docking R."/>
            <person name="Robertson G."/>
            <person name="Birol I."/>
            <person name="Bohlmann J."/>
            <person name="Breuil C."/>
        </authorList>
    </citation>
    <scope>NUCLEOTIDE SEQUENCE [LARGE SCALE GENOMIC DNA]</scope>
    <source>
        <strain evidence="2 3">UAMH 11346</strain>
    </source>
</reference>
<feature type="region of interest" description="Disordered" evidence="1">
    <location>
        <begin position="640"/>
        <end position="667"/>
    </location>
</feature>
<feature type="compositionally biased region" description="Low complexity" evidence="1">
    <location>
        <begin position="134"/>
        <end position="151"/>
    </location>
</feature>
<proteinExistence type="predicted"/>
<feature type="compositionally biased region" description="Low complexity" evidence="1">
    <location>
        <begin position="191"/>
        <end position="218"/>
    </location>
</feature>
<feature type="region of interest" description="Disordered" evidence="1">
    <location>
        <begin position="1"/>
        <end position="59"/>
    </location>
</feature>
<feature type="compositionally biased region" description="Basic and acidic residues" evidence="1">
    <location>
        <begin position="31"/>
        <end position="41"/>
    </location>
</feature>
<dbReference type="Proteomes" id="UP000016923">
    <property type="component" value="Unassembled WGS sequence"/>
</dbReference>
<name>S3CU27_OPHP1</name>
<feature type="region of interest" description="Disordered" evidence="1">
    <location>
        <begin position="122"/>
        <end position="343"/>
    </location>
</feature>
<feature type="compositionally biased region" description="Polar residues" evidence="1">
    <location>
        <begin position="157"/>
        <end position="190"/>
    </location>
</feature>
<feature type="compositionally biased region" description="Polar residues" evidence="1">
    <location>
        <begin position="261"/>
        <end position="274"/>
    </location>
</feature>
<dbReference type="HOGENOM" id="CLU_300186_0_0_1"/>
<dbReference type="VEuPathDB" id="FungiDB:F503_05288"/>
<feature type="compositionally biased region" description="Low complexity" evidence="1">
    <location>
        <begin position="644"/>
        <end position="665"/>
    </location>
</feature>
<organism evidence="2 3">
    <name type="scientific">Ophiostoma piceae (strain UAMH 11346)</name>
    <name type="common">Sap stain fungus</name>
    <dbReference type="NCBI Taxonomy" id="1262450"/>
    <lineage>
        <taxon>Eukaryota</taxon>
        <taxon>Fungi</taxon>
        <taxon>Dikarya</taxon>
        <taxon>Ascomycota</taxon>
        <taxon>Pezizomycotina</taxon>
        <taxon>Sordariomycetes</taxon>
        <taxon>Sordariomycetidae</taxon>
        <taxon>Ophiostomatales</taxon>
        <taxon>Ophiostomataceae</taxon>
        <taxon>Ophiostoma</taxon>
    </lineage>
</organism>
<sequence length="836" mass="90064">MPSGRPSTSGGRRDPSPTEASSLAPLAKPAPLDRRISRDDSFLSSQPRRAATFDSKRMSRDDMFLGNYQSAARRAAFHIPLRNQPATIGEAPDLGPAASLSLPKHIYRSDSFASGEIQIGMALGSPLHPPSSEQVHTFQQHQQVHQYQAPQELFRQIEQSSTHAQESRQQISSTRDNHLSTEFSSSSKPRSTGSAAPTQAPAPTSKPTSPPSSSMQRSKSTRRKLFGFFGSKRQADNVKPAMPPPPVEVGETLSAVKASATAGSSTISQTSQAPIATPATLERSTTRGGNRKYQPIIIPGEPEPSTAANTKANNSMTNTTLIDAPPASSSIGLKSSPSFRGKRPFLRSKASELAIRKRPGISDPIPEALANSSMSSLTSVKAVPAGSTAALAPAAASSHHLMSQNMRGASPYLNVDIPEASMERYSIMFDGLLNSGPSASSLLARRQATLDKLKTINDKMYHDDLERNHANALASDAYLQVGGLQRRATSPHTRSPSFSLFPSKSPNVSHHLNLLSVPSGPRSPRLRSNTSPAATHSPIRSEFDFSKQSSQRNANPLYENPTGLARKVPVVSHMGLAVSTMPSPASAMAARSAIYFDPDQSSLILDSPTEMTSPVNDRQTWKETTEELPVFKPVIHEPQWQMMSPPSAGSNSSSNSNVSNGSASSRLVRNKELNISNSSSPASDMSVELQIDEPDSALKSAVESSIARQISVSRQQREMLRPLKTGNLKGAASSASPALSRSATLKLGRNEWLQETKSATPTVVVPTEVDVNYSYGNNNDERFRSNSQPQRPVRERDDQQSIHYLSPRSNTHGAGSLPTYQLAQNRKSERVVLEAA</sequence>
<evidence type="ECO:0000256" key="1">
    <source>
        <dbReference type="SAM" id="MobiDB-lite"/>
    </source>
</evidence>
<feature type="region of interest" description="Disordered" evidence="1">
    <location>
        <begin position="484"/>
        <end position="561"/>
    </location>
</feature>
<evidence type="ECO:0000313" key="3">
    <source>
        <dbReference type="Proteomes" id="UP000016923"/>
    </source>
</evidence>
<feature type="compositionally biased region" description="Polar residues" evidence="1">
    <location>
        <begin position="1"/>
        <end position="10"/>
    </location>
</feature>
<feature type="compositionally biased region" description="Low complexity" evidence="1">
    <location>
        <begin position="495"/>
        <end position="506"/>
    </location>
</feature>
<feature type="compositionally biased region" description="Polar residues" evidence="1">
    <location>
        <begin position="801"/>
        <end position="825"/>
    </location>
</feature>
<dbReference type="AlphaFoldDB" id="S3CU27"/>
<keyword evidence="3" id="KW-1185">Reference proteome</keyword>
<evidence type="ECO:0000313" key="2">
    <source>
        <dbReference type="EMBL" id="EPE10193.1"/>
    </source>
</evidence>
<dbReference type="OMA" id="VEMFSEY"/>
<dbReference type="STRING" id="1262450.S3CU27"/>
<feature type="compositionally biased region" description="Basic and acidic residues" evidence="1">
    <location>
        <begin position="826"/>
        <end position="836"/>
    </location>
</feature>
<gene>
    <name evidence="2" type="ORF">F503_05288</name>
</gene>
<protein>
    <submittedName>
        <fullName evidence="2">Uncharacterized protein</fullName>
    </submittedName>
</protein>
<dbReference type="eggNOG" id="ENOG502SD0J">
    <property type="taxonomic scope" value="Eukaryota"/>
</dbReference>
<accession>S3CU27</accession>
<feature type="compositionally biased region" description="Polar residues" evidence="1">
    <location>
        <begin position="306"/>
        <end position="338"/>
    </location>
</feature>
<dbReference type="EMBL" id="KE148146">
    <property type="protein sequence ID" value="EPE10193.1"/>
    <property type="molecule type" value="Genomic_DNA"/>
</dbReference>
<feature type="region of interest" description="Disordered" evidence="1">
    <location>
        <begin position="772"/>
        <end position="836"/>
    </location>
</feature>
<dbReference type="OrthoDB" id="5404004at2759"/>